<comment type="caution">
    <text evidence="2">The sequence shown here is derived from an EMBL/GenBank/DDBJ whole genome shotgun (WGS) entry which is preliminary data.</text>
</comment>
<dbReference type="EMBL" id="SADV01000004">
    <property type="protein sequence ID" value="TQR35860.1"/>
    <property type="molecule type" value="Genomic_DNA"/>
</dbReference>
<sequence length="209" mass="24536">MLKLRLPLLSIMIVTNLMLLACSEEKTKAGESSESTVVTNHSVQHVEESKQTLPTIDKHYDFTYLEKLPEEKRALYEDFLKKGNINSLKTFTPEEIVLIMMNLIFEHNFDKLYAITYNNNELPDKDTFIAEYIDYFLDEDIQNYLMYRYYDSISLNKDSSTESIAIVQLEIIFGSSHYGKTYALLREDGMWKVDLYNYIKEKKAKSEEK</sequence>
<evidence type="ECO:0008006" key="4">
    <source>
        <dbReference type="Google" id="ProtNLM"/>
    </source>
</evidence>
<dbReference type="PROSITE" id="PS51257">
    <property type="entry name" value="PROKAR_LIPOPROTEIN"/>
    <property type="match status" value="1"/>
</dbReference>
<accession>A0A544UPT4</accession>
<evidence type="ECO:0000256" key="1">
    <source>
        <dbReference type="SAM" id="SignalP"/>
    </source>
</evidence>
<proteinExistence type="predicted"/>
<dbReference type="RefSeq" id="WP_142507958.1">
    <property type="nucleotide sequence ID" value="NZ_SADV01000004.1"/>
</dbReference>
<dbReference type="OrthoDB" id="2453836at2"/>
<dbReference type="Proteomes" id="UP000317944">
    <property type="component" value="Unassembled WGS sequence"/>
</dbReference>
<feature type="signal peptide" evidence="1">
    <location>
        <begin position="1"/>
        <end position="21"/>
    </location>
</feature>
<reference evidence="2 3" key="1">
    <citation type="submission" date="2018-03" db="EMBL/GenBank/DDBJ databases">
        <title>Aerobic endospore-forming bacteria genome sequencing and assembly.</title>
        <authorList>
            <person name="Cavalcante D.A."/>
            <person name="Driks A."/>
            <person name="Putonti C."/>
            <person name="De-Souza M.T."/>
        </authorList>
    </citation>
    <scope>NUCLEOTIDE SEQUENCE [LARGE SCALE GENOMIC DNA]</scope>
    <source>
        <strain evidence="2 3">SDF0037</strain>
    </source>
</reference>
<name>A0A544UPT4_LYSSH</name>
<evidence type="ECO:0000313" key="3">
    <source>
        <dbReference type="Proteomes" id="UP000317944"/>
    </source>
</evidence>
<evidence type="ECO:0000313" key="2">
    <source>
        <dbReference type="EMBL" id="TQR35860.1"/>
    </source>
</evidence>
<organism evidence="2 3">
    <name type="scientific">Lysinibacillus sphaericus</name>
    <name type="common">Bacillus sphaericus</name>
    <dbReference type="NCBI Taxonomy" id="1421"/>
    <lineage>
        <taxon>Bacteria</taxon>
        <taxon>Bacillati</taxon>
        <taxon>Bacillota</taxon>
        <taxon>Bacilli</taxon>
        <taxon>Bacillales</taxon>
        <taxon>Bacillaceae</taxon>
        <taxon>Lysinibacillus</taxon>
    </lineage>
</organism>
<feature type="chain" id="PRO_5039123440" description="DUF4878 domain-containing protein" evidence="1">
    <location>
        <begin position="22"/>
        <end position="209"/>
    </location>
</feature>
<dbReference type="Gene3D" id="3.10.450.50">
    <property type="match status" value="1"/>
</dbReference>
<gene>
    <name evidence="2" type="ORF">C7Y47_06095</name>
</gene>
<dbReference type="AlphaFoldDB" id="A0A544UPT4"/>
<keyword evidence="1" id="KW-0732">Signal</keyword>
<protein>
    <recommendedName>
        <fullName evidence="4">DUF4878 domain-containing protein</fullName>
    </recommendedName>
</protein>